<feature type="domain" description="PKD" evidence="4">
    <location>
        <begin position="1107"/>
        <end position="1196"/>
    </location>
</feature>
<feature type="region of interest" description="Disordered" evidence="2">
    <location>
        <begin position="25"/>
        <end position="48"/>
    </location>
</feature>
<gene>
    <name evidence="6" type="ORF">AVDCRST_MAG79-1726</name>
</gene>
<evidence type="ECO:0000256" key="2">
    <source>
        <dbReference type="SAM" id="MobiDB-lite"/>
    </source>
</evidence>
<dbReference type="InterPro" id="IPR000772">
    <property type="entry name" value="Ricin_B_lectin"/>
</dbReference>
<evidence type="ECO:0000313" key="6">
    <source>
        <dbReference type="EMBL" id="CAA9539510.1"/>
    </source>
</evidence>
<dbReference type="InterPro" id="IPR035986">
    <property type="entry name" value="PKD_dom_sf"/>
</dbReference>
<dbReference type="PANTHER" id="PTHR32208">
    <property type="entry name" value="SECRETED PROTEIN-RELATED"/>
    <property type="match status" value="1"/>
</dbReference>
<dbReference type="InterPro" id="IPR006652">
    <property type="entry name" value="Kelch_1"/>
</dbReference>
<dbReference type="SUPFAM" id="SSF49299">
    <property type="entry name" value="PKD domain"/>
    <property type="match status" value="6"/>
</dbReference>
<dbReference type="InterPro" id="IPR000601">
    <property type="entry name" value="PKD_dom"/>
</dbReference>
<dbReference type="SMART" id="SM00612">
    <property type="entry name" value="Kelch"/>
    <property type="match status" value="3"/>
</dbReference>
<dbReference type="Gene3D" id="2.130.10.80">
    <property type="entry name" value="Galactose oxidase/kelch, beta-propeller"/>
    <property type="match status" value="1"/>
</dbReference>
<dbReference type="Pfam" id="PF00041">
    <property type="entry name" value="fn3"/>
    <property type="match status" value="2"/>
</dbReference>
<dbReference type="InterPro" id="IPR014756">
    <property type="entry name" value="Ig_E-set"/>
</dbReference>
<keyword evidence="3" id="KW-0732">Signal</keyword>
<feature type="domain" description="PKD" evidence="4">
    <location>
        <begin position="748"/>
        <end position="842"/>
    </location>
</feature>
<feature type="chain" id="PRO_5039378808" evidence="3">
    <location>
        <begin position="21"/>
        <end position="1503"/>
    </location>
</feature>
<dbReference type="GO" id="GO:0016798">
    <property type="term" value="F:hydrolase activity, acting on glycosyl bonds"/>
    <property type="evidence" value="ECO:0007669"/>
    <property type="project" value="UniProtKB-KW"/>
</dbReference>
<feature type="domain" description="PKD" evidence="4">
    <location>
        <begin position="1021"/>
        <end position="1110"/>
    </location>
</feature>
<dbReference type="CDD" id="cd00146">
    <property type="entry name" value="PKD"/>
    <property type="match status" value="6"/>
</dbReference>
<evidence type="ECO:0000259" key="4">
    <source>
        <dbReference type="PROSITE" id="PS50093"/>
    </source>
</evidence>
<dbReference type="SUPFAM" id="SSF50965">
    <property type="entry name" value="Galactose oxidase, central domain"/>
    <property type="match status" value="1"/>
</dbReference>
<feature type="domain" description="Fibronectin type-III" evidence="5">
    <location>
        <begin position="513"/>
        <end position="604"/>
    </location>
</feature>
<dbReference type="SUPFAM" id="SSF81296">
    <property type="entry name" value="E set domains"/>
    <property type="match status" value="1"/>
</dbReference>
<dbReference type="Pfam" id="PF00652">
    <property type="entry name" value="Ricin_B_lectin"/>
    <property type="match status" value="2"/>
</dbReference>
<dbReference type="InterPro" id="IPR011043">
    <property type="entry name" value="Gal_Oxase/kelch_b-propeller"/>
</dbReference>
<dbReference type="PROSITE" id="PS51257">
    <property type="entry name" value="PROKAR_LIPOPROTEIN"/>
    <property type="match status" value="1"/>
</dbReference>
<dbReference type="InterPro" id="IPR036116">
    <property type="entry name" value="FN3_sf"/>
</dbReference>
<dbReference type="SMART" id="SM00060">
    <property type="entry name" value="FN3"/>
    <property type="match status" value="2"/>
</dbReference>
<dbReference type="CDD" id="cd02851">
    <property type="entry name" value="E_set_GO_C"/>
    <property type="match status" value="1"/>
</dbReference>
<dbReference type="Gene3D" id="2.60.40.10">
    <property type="entry name" value="Immunoglobulins"/>
    <property type="match status" value="9"/>
</dbReference>
<sequence length="1503" mass="153527">MHRRSFVAVPLVALAVAAVASCGDPVLPTSPATAPPSEARRDVTPSGHTGTWSAVINWPHVPAHMIGLPDGKVITWTSGDLDHSHRTANVHVWDPADPFSHKQVPNNEADVFCAGHSFLPDGNLMVAGGHITVDMGIDEAYLFNSGATRWAKTALNMARGRWYPSTVTLGNGDVLVAAGNDENGLPNPLAEVFEASTGQWRLLEGAPLALPYYPRMHLAPDGRAFIAGPEAQSRWLNPSGSGAWTDGPVIPGGFRSEGTAVMYQPGKLLVFGGNDPATATAYTLDLNVAGATWQQTGSLRYARRHFSVQMLPDGRVLAMGGTGAGNEEGQRVLASEVWDPATGVWTEWAPVSVTRTYHSSAVLLHDGRVLNGGGGRCGEGCPDYANAQIFTPPYLLNADGTAAARPTITSAPASVGYGQSFTVATPQAAAITRVSLVRLPAFTHAIDMNQRFVPLSFTKGTGQLTVSAPTNPNLAPPGHYMMFVLDGAGVPSVAKVVQVTGSAALPALPAPAAPTNLVATAPANTQASLTWSDNSNSETSFRVERCTGAGCTSFAEVATTAPGYASYVNGGLTAGTTYRFRVRAVNSTGPSSYTDVALVTTPTNRATVPVVDRASGKCLDVLGGGVQPNGQDVWLWTCYGGGPVNQAWLVPTAGTSGPVRVYDAKCLDAWTAQGNAGDPIKIYDCIPGAPNQQWTYTTAGELRGINGLCVNLAAGGAAADGSGYLALGACGDAGSRRWNIETPPPPPVDQPPVATFTPACSNLTCTFDSNASSDDRGITARAWTFGDGTSADDGSVGGTAAAPTKTYSAAGTYGVTLTVTDASGQTSSQTKSVTVAAPPVPAPVAPSGLTATAQANARINLAWTDNSTNETAFNVERCEGAGCTAFVKIATVAENVTSYANTGLAAGASYSYRVHSMNGSVASANSNVATARVAVANQAPVAAFTPTCTGLSCTFADGSTDPDGDSTIVKWGWTLGDSTTAAARSPAHTYKAAGTYGVTLTVTDAGGLTNSVTRSVTVTAPNQPPVAAFTASCTDLTCTFANASTDPDGAATITTWAWTFGDSRSSAQASPTHSYAAAGTYSVILTVTDDKGATSSATRTVTATAPANRAPVAAFTPSCTGLSCTFTDGSTDPDGNGTLAKWSWTLGDSTVSAVRSPTHTYKTAGTYGVTLTVTDSAGAASSVTRSVTVTAPNTPPAAAFTVACTGLSCTFTDGSTDADGPISSRRWTFGDAAGGTSTATSPTYGYAAGGTYTVTLTVTDAAGATNAVQKPVTVTAPNRAPVAAFTSSCTNLTCTFTDGTADPDGTVTAWSWTFGDNTGSTLKSPQKSYAAAGTYTVSLTATDNGGATNTVSKTVTVSSAPTAVPVLDRASGKCLDVLGGGVQPNGQDVWLWTCYGGPPVNQAWLVPATGTSGPIRVYGNKCLDAWTAQGNAGDPIKIYDCIAGAANQQWTHTSLGELKGINGLCVNLKAGGAASDGSGYLALGACADAGSRRWTVQTTVATK</sequence>
<dbReference type="InterPro" id="IPR015202">
    <property type="entry name" value="GO-like_E_set"/>
</dbReference>
<dbReference type="InterPro" id="IPR003961">
    <property type="entry name" value="FN3_dom"/>
</dbReference>
<accession>A0A6J4U600</accession>
<dbReference type="SMART" id="SM00089">
    <property type="entry name" value="PKD"/>
    <property type="match status" value="6"/>
</dbReference>
<evidence type="ECO:0000256" key="3">
    <source>
        <dbReference type="SAM" id="SignalP"/>
    </source>
</evidence>
<dbReference type="EMBL" id="CADCWC010000259">
    <property type="protein sequence ID" value="CAA9539510.1"/>
    <property type="molecule type" value="Genomic_DNA"/>
</dbReference>
<reference evidence="6" key="1">
    <citation type="submission" date="2020-02" db="EMBL/GenBank/DDBJ databases">
        <authorList>
            <person name="Meier V. D."/>
        </authorList>
    </citation>
    <scope>NUCLEOTIDE SEQUENCE</scope>
    <source>
        <strain evidence="6">AVDCRST_MAG79</strain>
    </source>
</reference>
<dbReference type="GO" id="GO:0005975">
    <property type="term" value="P:carbohydrate metabolic process"/>
    <property type="evidence" value="ECO:0007669"/>
    <property type="project" value="UniProtKB-ARBA"/>
</dbReference>
<dbReference type="PROSITE" id="PS50093">
    <property type="entry name" value="PKD"/>
    <property type="match status" value="6"/>
</dbReference>
<dbReference type="InterPro" id="IPR035992">
    <property type="entry name" value="Ricin_B-like_lectins"/>
</dbReference>
<dbReference type="CDD" id="cd00063">
    <property type="entry name" value="FN3"/>
    <property type="match status" value="2"/>
</dbReference>
<dbReference type="PANTHER" id="PTHR32208:SF21">
    <property type="entry name" value="LOW QUALITY PROTEIN: ALDEHYDE OXIDASE GLOX-LIKE"/>
    <property type="match status" value="1"/>
</dbReference>
<keyword evidence="1" id="KW-0326">Glycosidase</keyword>
<dbReference type="Pfam" id="PF18911">
    <property type="entry name" value="PKD_4"/>
    <property type="match status" value="6"/>
</dbReference>
<evidence type="ECO:0000259" key="5">
    <source>
        <dbReference type="PROSITE" id="PS50853"/>
    </source>
</evidence>
<dbReference type="InterPro" id="IPR013783">
    <property type="entry name" value="Ig-like_fold"/>
</dbReference>
<proteinExistence type="predicted"/>
<dbReference type="SUPFAM" id="SSF49265">
    <property type="entry name" value="Fibronectin type III"/>
    <property type="match status" value="2"/>
</dbReference>
<keyword evidence="1" id="KW-0378">Hydrolase</keyword>
<dbReference type="InterPro" id="IPR022409">
    <property type="entry name" value="PKD/Chitinase_dom"/>
</dbReference>
<dbReference type="PROSITE" id="PS50231">
    <property type="entry name" value="RICIN_B_LECTIN"/>
    <property type="match status" value="2"/>
</dbReference>
<organism evidence="6">
    <name type="scientific">uncultured Thermoleophilia bacterium</name>
    <dbReference type="NCBI Taxonomy" id="1497501"/>
    <lineage>
        <taxon>Bacteria</taxon>
        <taxon>Bacillati</taxon>
        <taxon>Actinomycetota</taxon>
        <taxon>Thermoleophilia</taxon>
        <taxon>environmental samples</taxon>
    </lineage>
</organism>
<feature type="domain" description="Fibronectin type-III" evidence="5">
    <location>
        <begin position="845"/>
        <end position="936"/>
    </location>
</feature>
<dbReference type="InterPro" id="IPR037293">
    <property type="entry name" value="Gal_Oxidase_central_sf"/>
</dbReference>
<dbReference type="SMART" id="SM00458">
    <property type="entry name" value="RICIN"/>
    <property type="match status" value="2"/>
</dbReference>
<dbReference type="Gene3D" id="2.80.10.50">
    <property type="match status" value="2"/>
</dbReference>
<evidence type="ECO:0000256" key="1">
    <source>
        <dbReference type="ARBA" id="ARBA00023295"/>
    </source>
</evidence>
<dbReference type="PROSITE" id="PS50853">
    <property type="entry name" value="FN3"/>
    <property type="match status" value="2"/>
</dbReference>
<dbReference type="SUPFAM" id="SSF50370">
    <property type="entry name" value="Ricin B-like lectins"/>
    <property type="match status" value="2"/>
</dbReference>
<name>A0A6J4U600_9ACTN</name>
<feature type="domain" description="PKD" evidence="4">
    <location>
        <begin position="1192"/>
        <end position="1281"/>
    </location>
</feature>
<feature type="signal peptide" evidence="3">
    <location>
        <begin position="1"/>
        <end position="20"/>
    </location>
</feature>
<dbReference type="Pfam" id="PF09118">
    <property type="entry name" value="GO-like_E_set"/>
    <property type="match status" value="1"/>
</dbReference>
<feature type="domain" description="PKD" evidence="4">
    <location>
        <begin position="936"/>
        <end position="1021"/>
    </location>
</feature>
<feature type="domain" description="PKD" evidence="4">
    <location>
        <begin position="1277"/>
        <end position="1364"/>
    </location>
</feature>
<protein>
    <submittedName>
        <fullName evidence="6">AA5 / AA5_2 / CBM44 / AA5_1 / CBM13</fullName>
    </submittedName>
</protein>